<evidence type="ECO:0008006" key="7">
    <source>
        <dbReference type="Google" id="ProtNLM"/>
    </source>
</evidence>
<evidence type="ECO:0000313" key="6">
    <source>
        <dbReference type="Proteomes" id="UP001268651"/>
    </source>
</evidence>
<keyword evidence="4" id="KW-0812">Transmembrane</keyword>
<keyword evidence="4" id="KW-1133">Transmembrane helix</keyword>
<dbReference type="Pfam" id="PF13181">
    <property type="entry name" value="TPR_8"/>
    <property type="match status" value="3"/>
</dbReference>
<keyword evidence="4" id="KW-0472">Membrane</keyword>
<dbReference type="SMART" id="SM00028">
    <property type="entry name" value="TPR"/>
    <property type="match status" value="4"/>
</dbReference>
<sequence length="524" mass="60672">MNFKNYISELKKRNIFRAAITYLVIAWLIAQVSSIVFPAFNLPTYFMKSLIFVLIIGFPISLIFAWVYKFSPKGIEKTQSMKIEKIKTKGFDHQLQINNKKLVVLPFKNIGSDIDSNYFSDGLTEEIIIRLSGIKQLDIASRTTSMQYKNSELDILSLGRELKARYLLQGTVRKHNNELRISVELIDLEKDSELWAKIYRGKLVDVFDIQEKVSKKIVKSLQLKLSQKEKIALCKKATMNIDAHDANLRAREFLFRYTKRYLLLAVELFQKAINLDPKYDAAYAGMSEACGLLYETHDRNPDWLAKAEESSMKAIIYNPNSSEAYSSLGLVYYNKNLLNEAFLSVEKAISLDPDNFFAYWVRGRLYRLTDRDSEAVNDFSKALDLNNNFHTVYGDLQMAYETLHDEKNLQKTIERAALFYPNYLLHHPDDSRAHQFYAFTLKRLGQLEEAKKEMQKGIEQNSNDPIIIYNAACFYALIGEKATAIENLKKAIDNGFRNYNYLIHDPDFYSLQKEPDFIALMESK</sequence>
<name>A0ABU3U9Z3_9FLAO</name>
<reference evidence="5 6" key="1">
    <citation type="submission" date="2023-10" db="EMBL/GenBank/DDBJ databases">
        <title>Marimonas sp. nov. isolated from tidal mud flat.</title>
        <authorList>
            <person name="Jaincy N.J."/>
            <person name="Srinivasan S."/>
            <person name="Lee S.-S."/>
        </authorList>
    </citation>
    <scope>NUCLEOTIDE SEQUENCE [LARGE SCALE GENOMIC DNA]</scope>
    <source>
        <strain evidence="5 6">MJ-SS3</strain>
    </source>
</reference>
<dbReference type="NCBIfam" id="NF047558">
    <property type="entry name" value="TPR_END_plus"/>
    <property type="match status" value="1"/>
</dbReference>
<dbReference type="EMBL" id="JAWHTF010000009">
    <property type="protein sequence ID" value="MDU8887237.1"/>
    <property type="molecule type" value="Genomic_DNA"/>
</dbReference>
<dbReference type="PROSITE" id="PS50293">
    <property type="entry name" value="TPR_REGION"/>
    <property type="match status" value="1"/>
</dbReference>
<evidence type="ECO:0000256" key="3">
    <source>
        <dbReference type="PROSITE-ProRule" id="PRU00339"/>
    </source>
</evidence>
<protein>
    <recommendedName>
        <fullName evidence="7">Tetratricopeptide repeat protein</fullName>
    </recommendedName>
</protein>
<keyword evidence="2 3" id="KW-0802">TPR repeat</keyword>
<dbReference type="InterPro" id="IPR019734">
    <property type="entry name" value="TPR_rpt"/>
</dbReference>
<evidence type="ECO:0000256" key="2">
    <source>
        <dbReference type="ARBA" id="ARBA00022803"/>
    </source>
</evidence>
<dbReference type="InterPro" id="IPR011990">
    <property type="entry name" value="TPR-like_helical_dom_sf"/>
</dbReference>
<dbReference type="Proteomes" id="UP001268651">
    <property type="component" value="Unassembled WGS sequence"/>
</dbReference>
<evidence type="ECO:0000256" key="1">
    <source>
        <dbReference type="ARBA" id="ARBA00022737"/>
    </source>
</evidence>
<feature type="transmembrane region" description="Helical" evidence="4">
    <location>
        <begin position="20"/>
        <end position="40"/>
    </location>
</feature>
<feature type="transmembrane region" description="Helical" evidence="4">
    <location>
        <begin position="46"/>
        <end position="68"/>
    </location>
</feature>
<dbReference type="Gene3D" id="3.40.50.10070">
    <property type="entry name" value="TolB, N-terminal domain"/>
    <property type="match status" value="1"/>
</dbReference>
<accession>A0ABU3U9Z3</accession>
<evidence type="ECO:0000313" key="5">
    <source>
        <dbReference type="EMBL" id="MDU8887237.1"/>
    </source>
</evidence>
<dbReference type="PROSITE" id="PS50005">
    <property type="entry name" value="TPR"/>
    <property type="match status" value="2"/>
</dbReference>
<keyword evidence="6" id="KW-1185">Reference proteome</keyword>
<dbReference type="PANTHER" id="PTHR44858">
    <property type="entry name" value="TETRATRICOPEPTIDE REPEAT PROTEIN 6"/>
    <property type="match status" value="1"/>
</dbReference>
<dbReference type="PANTHER" id="PTHR44858:SF1">
    <property type="entry name" value="UDP-N-ACETYLGLUCOSAMINE--PEPTIDE N-ACETYLGLUCOSAMINYLTRANSFERASE SPINDLY-RELATED"/>
    <property type="match status" value="1"/>
</dbReference>
<dbReference type="InterPro" id="IPR050498">
    <property type="entry name" value="Ycf3"/>
</dbReference>
<dbReference type="RefSeq" id="WP_316663370.1">
    <property type="nucleotide sequence ID" value="NZ_JAWHTF010000009.1"/>
</dbReference>
<proteinExistence type="predicted"/>
<dbReference type="SUPFAM" id="SSF48452">
    <property type="entry name" value="TPR-like"/>
    <property type="match status" value="1"/>
</dbReference>
<feature type="repeat" description="TPR" evidence="3">
    <location>
        <begin position="322"/>
        <end position="355"/>
    </location>
</feature>
<evidence type="ECO:0000256" key="4">
    <source>
        <dbReference type="SAM" id="Phobius"/>
    </source>
</evidence>
<gene>
    <name evidence="5" type="ORF">RXV94_13780</name>
</gene>
<keyword evidence="1" id="KW-0677">Repeat</keyword>
<feature type="repeat" description="TPR" evidence="3">
    <location>
        <begin position="356"/>
        <end position="389"/>
    </location>
</feature>
<dbReference type="Gene3D" id="1.25.40.10">
    <property type="entry name" value="Tetratricopeptide repeat domain"/>
    <property type="match status" value="3"/>
</dbReference>
<comment type="caution">
    <text evidence="5">The sequence shown here is derived from an EMBL/GenBank/DDBJ whole genome shotgun (WGS) entry which is preliminary data.</text>
</comment>
<organism evidence="5 6">
    <name type="scientific">Gilvirhabdus luticola</name>
    <dbReference type="NCBI Taxonomy" id="3079858"/>
    <lineage>
        <taxon>Bacteria</taxon>
        <taxon>Pseudomonadati</taxon>
        <taxon>Bacteroidota</taxon>
        <taxon>Flavobacteriia</taxon>
        <taxon>Flavobacteriales</taxon>
        <taxon>Flavobacteriaceae</taxon>
        <taxon>Gilvirhabdus</taxon>
    </lineage>
</organism>